<name>A0AC34GYC9_9BILA</name>
<accession>A0AC34GYC9</accession>
<organism evidence="1 2">
    <name type="scientific">Panagrolaimus sp. ES5</name>
    <dbReference type="NCBI Taxonomy" id="591445"/>
    <lineage>
        <taxon>Eukaryota</taxon>
        <taxon>Metazoa</taxon>
        <taxon>Ecdysozoa</taxon>
        <taxon>Nematoda</taxon>
        <taxon>Chromadorea</taxon>
        <taxon>Rhabditida</taxon>
        <taxon>Tylenchina</taxon>
        <taxon>Panagrolaimomorpha</taxon>
        <taxon>Panagrolaimoidea</taxon>
        <taxon>Panagrolaimidae</taxon>
        <taxon>Panagrolaimus</taxon>
    </lineage>
</organism>
<evidence type="ECO:0000313" key="2">
    <source>
        <dbReference type="WBParaSite" id="ES5_v2.g9969.t1"/>
    </source>
</evidence>
<protein>
    <submittedName>
        <fullName evidence="2">Uncharacterized protein</fullName>
    </submittedName>
</protein>
<reference evidence="2" key="1">
    <citation type="submission" date="2022-11" db="UniProtKB">
        <authorList>
            <consortium name="WormBaseParasite"/>
        </authorList>
    </citation>
    <scope>IDENTIFICATION</scope>
</reference>
<dbReference type="Proteomes" id="UP000887579">
    <property type="component" value="Unplaced"/>
</dbReference>
<sequence>MSIEPYRIQFDKLNQKLQETSDVENRKALIDAFSSNYLLLPNFWKLRLKYEFSSDYEREKKLVKKALFDFYSRDFYDSLDPMLKCHLCWEPQPFDSIMEWEHIDAFKSDCLALMGKDELTLADKIKQALSYPHSNLKDVYQCYREFSGMHISS</sequence>
<proteinExistence type="predicted"/>
<dbReference type="WBParaSite" id="ES5_v2.g9969.t1">
    <property type="protein sequence ID" value="ES5_v2.g9969.t1"/>
    <property type="gene ID" value="ES5_v2.g9969"/>
</dbReference>
<evidence type="ECO:0000313" key="1">
    <source>
        <dbReference type="Proteomes" id="UP000887579"/>
    </source>
</evidence>